<organism evidence="1 2">
    <name type="scientific">Sparassis crispa</name>
    <dbReference type="NCBI Taxonomy" id="139825"/>
    <lineage>
        <taxon>Eukaryota</taxon>
        <taxon>Fungi</taxon>
        <taxon>Dikarya</taxon>
        <taxon>Basidiomycota</taxon>
        <taxon>Agaricomycotina</taxon>
        <taxon>Agaricomycetes</taxon>
        <taxon>Polyporales</taxon>
        <taxon>Sparassidaceae</taxon>
        <taxon>Sparassis</taxon>
    </lineage>
</organism>
<sequence length="385" mass="43386">MSPNVYRSLKAQLLSRIQPLYELVAVPREAPEKVDYGDIDLVVAYPRAGLTHQMVTEALRATCSVPPDGGRVTNFALAAIAFQLGDKDVSAKNGAAQVFYQVDINVMADKAEWEDQMFTSSYGDVGLILGQMTRTIGLSFGVHGLKFADPLPTRPPIAFHICNTLSPILAYFGLSMDRWAIGFSSQLEIFDWLATSTLFDPCAIVNHHEKLSTVDNSKERGRKARAMFQNFVLYARERAENKIRRQVDEVFSGSLVQEWTGVRSVPVRWVMDGVRERLTARYTKQHLDDNRGQDDIGNLDLNRELQDERERKMACIASWELVLSTMSLDDVRAEVVEVKDEMEVAGKLIYDWRAAKAEKAEKRRAVEQSMKDLNSDMTALSVKDD</sequence>
<comment type="caution">
    <text evidence="1">The sequence shown here is derived from an EMBL/GenBank/DDBJ whole genome shotgun (WGS) entry which is preliminary data.</text>
</comment>
<gene>
    <name evidence="1" type="ORF">SCP_0700880</name>
</gene>
<proteinExistence type="predicted"/>
<protein>
    <submittedName>
        <fullName evidence="1">Uncharacterized protein</fullName>
    </submittedName>
</protein>
<dbReference type="RefSeq" id="XP_027615820.1">
    <property type="nucleotide sequence ID" value="XM_027760019.1"/>
</dbReference>
<name>A0A401GRQ7_9APHY</name>
<evidence type="ECO:0000313" key="1">
    <source>
        <dbReference type="EMBL" id="GBE84907.1"/>
    </source>
</evidence>
<dbReference type="InParanoid" id="A0A401GRQ7"/>
<dbReference type="AlphaFoldDB" id="A0A401GRQ7"/>
<dbReference type="GeneID" id="38781824"/>
<keyword evidence="2" id="KW-1185">Reference proteome</keyword>
<dbReference type="Proteomes" id="UP000287166">
    <property type="component" value="Unassembled WGS sequence"/>
</dbReference>
<dbReference type="STRING" id="139825.A0A401GRQ7"/>
<reference evidence="1 2" key="1">
    <citation type="journal article" date="2018" name="Sci. Rep.">
        <title>Genome sequence of the cauliflower mushroom Sparassis crispa (Hanabiratake) and its association with beneficial usage.</title>
        <authorList>
            <person name="Kiyama R."/>
            <person name="Furutani Y."/>
            <person name="Kawaguchi K."/>
            <person name="Nakanishi T."/>
        </authorList>
    </citation>
    <scope>NUCLEOTIDE SEQUENCE [LARGE SCALE GENOMIC DNA]</scope>
</reference>
<accession>A0A401GRQ7</accession>
<dbReference type="EMBL" id="BFAD01000007">
    <property type="protein sequence ID" value="GBE84907.1"/>
    <property type="molecule type" value="Genomic_DNA"/>
</dbReference>
<dbReference type="OrthoDB" id="4708870at2759"/>
<evidence type="ECO:0000313" key="2">
    <source>
        <dbReference type="Proteomes" id="UP000287166"/>
    </source>
</evidence>